<reference evidence="1 2" key="2">
    <citation type="submission" date="2018-11" db="EMBL/GenBank/DDBJ databases">
        <authorList>
            <consortium name="Pathogen Informatics"/>
        </authorList>
    </citation>
    <scope>NUCLEOTIDE SEQUENCE [LARGE SCALE GENOMIC DNA]</scope>
</reference>
<dbReference type="EMBL" id="UYSL01008248">
    <property type="protein sequence ID" value="VDL68017.1"/>
    <property type="molecule type" value="Genomic_DNA"/>
</dbReference>
<evidence type="ECO:0000313" key="1">
    <source>
        <dbReference type="EMBL" id="VDL68017.1"/>
    </source>
</evidence>
<gene>
    <name evidence="1" type="ORF">NBR_LOCUS4428</name>
</gene>
<reference evidence="3" key="1">
    <citation type="submission" date="2017-02" db="UniProtKB">
        <authorList>
            <consortium name="WormBaseParasite"/>
        </authorList>
    </citation>
    <scope>IDENTIFICATION</scope>
</reference>
<evidence type="ECO:0000313" key="2">
    <source>
        <dbReference type="Proteomes" id="UP000271162"/>
    </source>
</evidence>
<sequence length="47" mass="5251">MAIRETIPEESGKKKIEDIVRKGLLEGKGDVEDVVKSIAEEVQKILE</sequence>
<dbReference type="Proteomes" id="UP000271162">
    <property type="component" value="Unassembled WGS sequence"/>
</dbReference>
<accession>A0A0N4XPH4</accession>
<dbReference type="AlphaFoldDB" id="A0A0N4XPH4"/>
<proteinExistence type="predicted"/>
<keyword evidence="2" id="KW-1185">Reference proteome</keyword>
<protein>
    <submittedName>
        <fullName evidence="3">DUF768 domain-containing protein</fullName>
    </submittedName>
</protein>
<evidence type="ECO:0000313" key="3">
    <source>
        <dbReference type="WBParaSite" id="NBR_0000442601-mRNA-1"/>
    </source>
</evidence>
<name>A0A0N4XPH4_NIPBR</name>
<organism evidence="3">
    <name type="scientific">Nippostrongylus brasiliensis</name>
    <name type="common">Rat hookworm</name>
    <dbReference type="NCBI Taxonomy" id="27835"/>
    <lineage>
        <taxon>Eukaryota</taxon>
        <taxon>Metazoa</taxon>
        <taxon>Ecdysozoa</taxon>
        <taxon>Nematoda</taxon>
        <taxon>Chromadorea</taxon>
        <taxon>Rhabditida</taxon>
        <taxon>Rhabditina</taxon>
        <taxon>Rhabditomorpha</taxon>
        <taxon>Strongyloidea</taxon>
        <taxon>Heligmosomidae</taxon>
        <taxon>Nippostrongylus</taxon>
    </lineage>
</organism>
<dbReference type="WBParaSite" id="NBR_0000442601-mRNA-1">
    <property type="protein sequence ID" value="NBR_0000442601-mRNA-1"/>
    <property type="gene ID" value="NBR_0000442601"/>
</dbReference>